<evidence type="ECO:0000313" key="4">
    <source>
        <dbReference type="EMBL" id="EPQ09366.1"/>
    </source>
</evidence>
<dbReference type="PANTHER" id="PTHR13976">
    <property type="entry name" value="HETEROGENEOUS NUCLEAR RIBONUCLEOPROTEIN-RELATED"/>
    <property type="match status" value="1"/>
</dbReference>
<dbReference type="Pfam" id="PF00076">
    <property type="entry name" value="RRM_1"/>
    <property type="match status" value="1"/>
</dbReference>
<dbReference type="Proteomes" id="UP000052978">
    <property type="component" value="Unassembled WGS sequence"/>
</dbReference>
<dbReference type="InterPro" id="IPR000504">
    <property type="entry name" value="RRM_dom"/>
</dbReference>
<reference evidence="4 5" key="1">
    <citation type="journal article" date="2013" name="Nat. Commun.">
        <title>Genome analysis reveals insights into physiology and longevity of the Brandt's bat Myotis brandtii.</title>
        <authorList>
            <person name="Seim I."/>
            <person name="Fang X."/>
            <person name="Xiong Z."/>
            <person name="Lobanov A.V."/>
            <person name="Huang Z."/>
            <person name="Ma S."/>
            <person name="Feng Y."/>
            <person name="Turanov A.A."/>
            <person name="Zhu Y."/>
            <person name="Lenz T.L."/>
            <person name="Gerashchenko M.V."/>
            <person name="Fan D."/>
            <person name="Hee Yim S."/>
            <person name="Yao X."/>
            <person name="Jordan D."/>
            <person name="Xiong Y."/>
            <person name="Ma Y."/>
            <person name="Lyapunov A.N."/>
            <person name="Chen G."/>
            <person name="Kulakova O.I."/>
            <person name="Sun Y."/>
            <person name="Lee S.G."/>
            <person name="Bronson R.T."/>
            <person name="Moskalev A.A."/>
            <person name="Sunyaev S.R."/>
            <person name="Zhang G."/>
            <person name="Krogh A."/>
            <person name="Wang J."/>
            <person name="Gladyshev V.N."/>
        </authorList>
    </citation>
    <scope>NUCLEOTIDE SEQUENCE [LARGE SCALE GENOMIC DNA]</scope>
</reference>
<dbReference type="Gene3D" id="3.30.70.330">
    <property type="match status" value="2"/>
</dbReference>
<organism evidence="4 5">
    <name type="scientific">Myotis brandtii</name>
    <name type="common">Brandt's bat</name>
    <dbReference type="NCBI Taxonomy" id="109478"/>
    <lineage>
        <taxon>Eukaryota</taxon>
        <taxon>Metazoa</taxon>
        <taxon>Chordata</taxon>
        <taxon>Craniata</taxon>
        <taxon>Vertebrata</taxon>
        <taxon>Euteleostomi</taxon>
        <taxon>Mammalia</taxon>
        <taxon>Eutheria</taxon>
        <taxon>Laurasiatheria</taxon>
        <taxon>Chiroptera</taxon>
        <taxon>Yangochiroptera</taxon>
        <taxon>Vespertilionidae</taxon>
        <taxon>Myotis</taxon>
    </lineage>
</organism>
<evidence type="ECO:0000259" key="3">
    <source>
        <dbReference type="Pfam" id="PF00076"/>
    </source>
</evidence>
<gene>
    <name evidence="4" type="ORF">D623_10004425</name>
</gene>
<dbReference type="InterPro" id="IPR012677">
    <property type="entry name" value="Nucleotide-bd_a/b_plait_sf"/>
</dbReference>
<dbReference type="EMBL" id="KE162711">
    <property type="protein sequence ID" value="EPQ09366.1"/>
    <property type="molecule type" value="Genomic_DNA"/>
</dbReference>
<keyword evidence="5" id="KW-1185">Reference proteome</keyword>
<dbReference type="GO" id="GO:1990904">
    <property type="term" value="C:ribonucleoprotein complex"/>
    <property type="evidence" value="ECO:0007669"/>
    <property type="project" value="UniProtKB-KW"/>
</dbReference>
<dbReference type="AlphaFoldDB" id="S7MXR0"/>
<keyword evidence="1" id="KW-0677">Repeat</keyword>
<protein>
    <submittedName>
        <fullName evidence="4">Heterogeneous nuclear ribonucleoprotein H</fullName>
    </submittedName>
</protein>
<evidence type="ECO:0000313" key="5">
    <source>
        <dbReference type="Proteomes" id="UP000052978"/>
    </source>
</evidence>
<accession>S7MXR0</accession>
<dbReference type="InterPro" id="IPR035979">
    <property type="entry name" value="RBD_domain_sf"/>
</dbReference>
<name>S7MXR0_MYOBR</name>
<feature type="domain" description="RRM" evidence="3">
    <location>
        <begin position="65"/>
        <end position="102"/>
    </location>
</feature>
<dbReference type="GO" id="GO:0003723">
    <property type="term" value="F:RNA binding"/>
    <property type="evidence" value="ECO:0007669"/>
    <property type="project" value="UniProtKB-KW"/>
</dbReference>
<proteinExistence type="predicted"/>
<dbReference type="SUPFAM" id="SSF54928">
    <property type="entry name" value="RNA-binding domain, RBD"/>
    <property type="match status" value="1"/>
</dbReference>
<dbReference type="InterPro" id="IPR050666">
    <property type="entry name" value="ESRP"/>
</dbReference>
<keyword evidence="2" id="KW-0694">RNA-binding</keyword>
<evidence type="ECO:0000256" key="1">
    <source>
        <dbReference type="ARBA" id="ARBA00022737"/>
    </source>
</evidence>
<sequence length="149" mass="16473">MLTVPICGPYLEKQDLGQKKILADFYLIHCEGSHSSLPISIASTAPLYVKEFGDETLVGNCAKWITLLVDFQERSTGEAFMQFASQEIAEKALKKHKERIGHRFSSLLNPGRVHIEIGANGRVTGEADVEFATHEDAVAAMSNFDARIH</sequence>
<keyword evidence="4" id="KW-0687">Ribonucleoprotein</keyword>
<evidence type="ECO:0000256" key="2">
    <source>
        <dbReference type="ARBA" id="ARBA00022884"/>
    </source>
</evidence>